<keyword evidence="1" id="KW-1133">Transmembrane helix</keyword>
<keyword evidence="3" id="KW-1185">Reference proteome</keyword>
<keyword evidence="1" id="KW-0812">Transmembrane</keyword>
<name>A0A4Z1JNL0_9HELO</name>
<evidence type="ECO:0000313" key="2">
    <source>
        <dbReference type="EMBL" id="TGO75205.1"/>
    </source>
</evidence>
<accession>A0A4Z1JNL0</accession>
<dbReference type="EMBL" id="PQXM01000227">
    <property type="protein sequence ID" value="TGO75205.1"/>
    <property type="molecule type" value="Genomic_DNA"/>
</dbReference>
<comment type="caution">
    <text evidence="2">The sequence shown here is derived from an EMBL/GenBank/DDBJ whole genome shotgun (WGS) entry which is preliminary data.</text>
</comment>
<dbReference type="Proteomes" id="UP000297229">
    <property type="component" value="Unassembled WGS sequence"/>
</dbReference>
<proteinExistence type="predicted"/>
<organism evidence="2 3">
    <name type="scientific">Botrytis elliptica</name>
    <dbReference type="NCBI Taxonomy" id="278938"/>
    <lineage>
        <taxon>Eukaryota</taxon>
        <taxon>Fungi</taxon>
        <taxon>Dikarya</taxon>
        <taxon>Ascomycota</taxon>
        <taxon>Pezizomycotina</taxon>
        <taxon>Leotiomycetes</taxon>
        <taxon>Helotiales</taxon>
        <taxon>Sclerotiniaceae</taxon>
        <taxon>Botrytis</taxon>
    </lineage>
</organism>
<evidence type="ECO:0000313" key="3">
    <source>
        <dbReference type="Proteomes" id="UP000297229"/>
    </source>
</evidence>
<dbReference type="STRING" id="278938.A0A4Z1JNL0"/>
<sequence length="196" mass="22050">MGRITRLAINFTLTSLKAAFVGLVPDESGWTVVIYSKVGFALLSLYGMLLIITTAIIIRLWGRESGLRWDPDTLADQLSLIQGSNVTDIFKGLEYTVRCKNSAILRARSSTYGDFRLGYWKHHDTNEIWYGVSFVKRHEASNAVSGEHGVIKYRNESREQCQSIGKTRNKDKVCQNTVNQASREARVDESAISSKQ</sequence>
<gene>
    <name evidence="2" type="ORF">BELL_0228g00110</name>
</gene>
<protein>
    <submittedName>
        <fullName evidence="2">Uncharacterized protein</fullName>
    </submittedName>
</protein>
<feature type="transmembrane region" description="Helical" evidence="1">
    <location>
        <begin position="37"/>
        <end position="58"/>
    </location>
</feature>
<evidence type="ECO:0000256" key="1">
    <source>
        <dbReference type="SAM" id="Phobius"/>
    </source>
</evidence>
<feature type="transmembrane region" description="Helical" evidence="1">
    <location>
        <begin position="7"/>
        <end position="25"/>
    </location>
</feature>
<keyword evidence="1" id="KW-0472">Membrane</keyword>
<dbReference type="AlphaFoldDB" id="A0A4Z1JNL0"/>
<reference evidence="2 3" key="1">
    <citation type="submission" date="2017-12" db="EMBL/GenBank/DDBJ databases">
        <title>Comparative genomics of Botrytis spp.</title>
        <authorList>
            <person name="Valero-Jimenez C.A."/>
            <person name="Tapia P."/>
            <person name="Veloso J."/>
            <person name="Silva-Moreno E."/>
            <person name="Staats M."/>
            <person name="Valdes J.H."/>
            <person name="Van Kan J.A.L."/>
        </authorList>
    </citation>
    <scope>NUCLEOTIDE SEQUENCE [LARGE SCALE GENOMIC DNA]</scope>
    <source>
        <strain evidence="2 3">Be9601</strain>
    </source>
</reference>